<proteinExistence type="predicted"/>
<organism evidence="1 2">
    <name type="scientific">Parvibaculum sedimenti</name>
    <dbReference type="NCBI Taxonomy" id="2608632"/>
    <lineage>
        <taxon>Bacteria</taxon>
        <taxon>Pseudomonadati</taxon>
        <taxon>Pseudomonadota</taxon>
        <taxon>Alphaproteobacteria</taxon>
        <taxon>Hyphomicrobiales</taxon>
        <taxon>Parvibaculaceae</taxon>
        <taxon>Parvibaculum</taxon>
    </lineage>
</organism>
<dbReference type="RefSeq" id="WP_152215517.1">
    <property type="nucleotide sequence ID" value="NZ_WESC01000005.1"/>
</dbReference>
<evidence type="ECO:0000313" key="2">
    <source>
        <dbReference type="Proteomes" id="UP000468901"/>
    </source>
</evidence>
<reference evidence="1 2" key="1">
    <citation type="submission" date="2019-09" db="EMBL/GenBank/DDBJ databases">
        <title>Parvibaculum sedimenti sp. nov., isolated from sediment.</title>
        <authorList>
            <person name="Wang Y."/>
        </authorList>
    </citation>
    <scope>NUCLEOTIDE SEQUENCE [LARGE SCALE GENOMIC DNA]</scope>
    <source>
        <strain evidence="1 2">HXT-9</strain>
    </source>
</reference>
<accession>A0A6N6VNJ5</accession>
<evidence type="ECO:0000313" key="1">
    <source>
        <dbReference type="EMBL" id="KAB7740722.1"/>
    </source>
</evidence>
<comment type="caution">
    <text evidence="1">The sequence shown here is derived from an EMBL/GenBank/DDBJ whole genome shotgun (WGS) entry which is preliminary data.</text>
</comment>
<dbReference type="AlphaFoldDB" id="A0A6N6VNJ5"/>
<dbReference type="Proteomes" id="UP000468901">
    <property type="component" value="Unassembled WGS sequence"/>
</dbReference>
<sequence length="100" mass="10938">MTAAAPSGWIWDFENGVFVLRDPRGRLRISCWPCSTQPPATGGWYWFIQNGCRGRAETLEQACLAAMDSAGFRPTARASLLALVSNAIEFATDSDLMGPR</sequence>
<keyword evidence="2" id="KW-1185">Reference proteome</keyword>
<gene>
    <name evidence="1" type="ORF">F2P47_06660</name>
</gene>
<dbReference type="EMBL" id="WESC01000005">
    <property type="protein sequence ID" value="KAB7740722.1"/>
    <property type="molecule type" value="Genomic_DNA"/>
</dbReference>
<name>A0A6N6VNJ5_9HYPH</name>
<protein>
    <submittedName>
        <fullName evidence="1">Uncharacterized protein</fullName>
    </submittedName>
</protein>